<keyword evidence="6" id="KW-0539">Nucleus</keyword>
<evidence type="ECO:0000256" key="1">
    <source>
        <dbReference type="ARBA" id="ARBA00004123"/>
    </source>
</evidence>
<keyword evidence="2" id="KW-0479">Metal-binding</keyword>
<dbReference type="AlphaFoldDB" id="A0A3D8RFR0"/>
<dbReference type="PANTHER" id="PTHR40626">
    <property type="entry name" value="MIP31509P"/>
    <property type="match status" value="1"/>
</dbReference>
<dbReference type="SUPFAM" id="SSF57667">
    <property type="entry name" value="beta-beta-alpha zinc fingers"/>
    <property type="match status" value="1"/>
</dbReference>
<dbReference type="InterPro" id="IPR007219">
    <property type="entry name" value="XnlR_reg_dom"/>
</dbReference>
<feature type="region of interest" description="Disordered" evidence="8">
    <location>
        <begin position="708"/>
        <end position="804"/>
    </location>
</feature>
<feature type="compositionally biased region" description="Polar residues" evidence="8">
    <location>
        <begin position="117"/>
        <end position="129"/>
    </location>
</feature>
<evidence type="ECO:0000256" key="5">
    <source>
        <dbReference type="ARBA" id="ARBA00022833"/>
    </source>
</evidence>
<evidence type="ECO:0000259" key="9">
    <source>
        <dbReference type="PROSITE" id="PS50157"/>
    </source>
</evidence>
<dbReference type="InterPro" id="IPR036236">
    <property type="entry name" value="Znf_C2H2_sf"/>
</dbReference>
<evidence type="ECO:0000313" key="11">
    <source>
        <dbReference type="Proteomes" id="UP000256645"/>
    </source>
</evidence>
<dbReference type="InterPro" id="IPR051059">
    <property type="entry name" value="VerF-like"/>
</dbReference>
<organism evidence="10 11">
    <name type="scientific">Coleophoma cylindrospora</name>
    <dbReference type="NCBI Taxonomy" id="1849047"/>
    <lineage>
        <taxon>Eukaryota</taxon>
        <taxon>Fungi</taxon>
        <taxon>Dikarya</taxon>
        <taxon>Ascomycota</taxon>
        <taxon>Pezizomycotina</taxon>
        <taxon>Leotiomycetes</taxon>
        <taxon>Helotiales</taxon>
        <taxon>Dermateaceae</taxon>
        <taxon>Coleophoma</taxon>
    </lineage>
</organism>
<dbReference type="GO" id="GO:0000785">
    <property type="term" value="C:chromatin"/>
    <property type="evidence" value="ECO:0007669"/>
    <property type="project" value="TreeGrafter"/>
</dbReference>
<comment type="caution">
    <text evidence="10">The sequence shown here is derived from an EMBL/GenBank/DDBJ whole genome shotgun (WGS) entry which is preliminary data.</text>
</comment>
<accession>A0A3D8RFR0</accession>
<dbReference type="Pfam" id="PF04082">
    <property type="entry name" value="Fungal_trans"/>
    <property type="match status" value="1"/>
</dbReference>
<feature type="domain" description="C2H2-type" evidence="9">
    <location>
        <begin position="60"/>
        <end position="87"/>
    </location>
</feature>
<gene>
    <name evidence="10" type="ORF">BP6252_06796</name>
</gene>
<dbReference type="STRING" id="1849047.A0A3D8RFR0"/>
<dbReference type="GO" id="GO:0000981">
    <property type="term" value="F:DNA-binding transcription factor activity, RNA polymerase II-specific"/>
    <property type="evidence" value="ECO:0007669"/>
    <property type="project" value="InterPro"/>
</dbReference>
<reference evidence="10 11" key="1">
    <citation type="journal article" date="2018" name="IMA Fungus">
        <title>IMA Genome-F 9: Draft genome sequence of Annulohypoxylon stygium, Aspergillus mulundensis, Berkeleyomyces basicola (syn. Thielaviopsis basicola), Ceratocystis smalleyi, two Cercospora beticola strains, Coleophoma cylindrospora, Fusarium fracticaudum, Phialophora cf. hyalina, and Morchella septimelata.</title>
        <authorList>
            <person name="Wingfield B.D."/>
            <person name="Bills G.F."/>
            <person name="Dong Y."/>
            <person name="Huang W."/>
            <person name="Nel W.J."/>
            <person name="Swalarsk-Parry B.S."/>
            <person name="Vaghefi N."/>
            <person name="Wilken P.M."/>
            <person name="An Z."/>
            <person name="de Beer Z.W."/>
            <person name="De Vos L."/>
            <person name="Chen L."/>
            <person name="Duong T.A."/>
            <person name="Gao Y."/>
            <person name="Hammerbacher A."/>
            <person name="Kikkert J.R."/>
            <person name="Li Y."/>
            <person name="Li H."/>
            <person name="Li K."/>
            <person name="Li Q."/>
            <person name="Liu X."/>
            <person name="Ma X."/>
            <person name="Naidoo K."/>
            <person name="Pethybridge S.J."/>
            <person name="Sun J."/>
            <person name="Steenkamp E.T."/>
            <person name="van der Nest M.A."/>
            <person name="van Wyk S."/>
            <person name="Wingfield M.J."/>
            <person name="Xiong C."/>
            <person name="Yue Q."/>
            <person name="Zhang X."/>
        </authorList>
    </citation>
    <scope>NUCLEOTIDE SEQUENCE [LARGE SCALE GENOMIC DNA]</scope>
    <source>
        <strain evidence="10 11">BP6252</strain>
    </source>
</reference>
<feature type="compositionally biased region" description="Basic and acidic residues" evidence="8">
    <location>
        <begin position="247"/>
        <end position="273"/>
    </location>
</feature>
<feature type="region of interest" description="Disordered" evidence="8">
    <location>
        <begin position="237"/>
        <end position="283"/>
    </location>
</feature>
<feature type="compositionally biased region" description="Basic and acidic residues" evidence="8">
    <location>
        <begin position="94"/>
        <end position="105"/>
    </location>
</feature>
<dbReference type="Pfam" id="PF00096">
    <property type="entry name" value="zf-C2H2"/>
    <property type="match status" value="1"/>
</dbReference>
<comment type="subcellular location">
    <subcellularLocation>
        <location evidence="1">Nucleus</location>
    </subcellularLocation>
</comment>
<evidence type="ECO:0000256" key="3">
    <source>
        <dbReference type="ARBA" id="ARBA00022737"/>
    </source>
</evidence>
<dbReference type="FunFam" id="3.30.160.60:FF:000100">
    <property type="entry name" value="Zinc finger 45-like"/>
    <property type="match status" value="1"/>
</dbReference>
<protein>
    <recommendedName>
        <fullName evidence="9">C2H2-type domain-containing protein</fullName>
    </recommendedName>
</protein>
<dbReference type="EMBL" id="PDLM01000007">
    <property type="protein sequence ID" value="RDW72889.1"/>
    <property type="molecule type" value="Genomic_DNA"/>
</dbReference>
<keyword evidence="4 7" id="KW-0863">Zinc-finger</keyword>
<evidence type="ECO:0000313" key="10">
    <source>
        <dbReference type="EMBL" id="RDW72889.1"/>
    </source>
</evidence>
<dbReference type="GO" id="GO:0005634">
    <property type="term" value="C:nucleus"/>
    <property type="evidence" value="ECO:0007669"/>
    <property type="project" value="UniProtKB-SubCell"/>
</dbReference>
<dbReference type="InterPro" id="IPR013087">
    <property type="entry name" value="Znf_C2H2_type"/>
</dbReference>
<feature type="compositionally biased region" description="Acidic residues" evidence="8">
    <location>
        <begin position="709"/>
        <end position="725"/>
    </location>
</feature>
<sequence>MLSATALEARTPIALLMQNPGPYQPAGGTKKHTCRLCYRSFRRAEHLTRHIRTHTREKPFACHCGQAFTRRDLLRRHERISHADSQVSSNPAAGEREAESHEHPDFPCFDPARAGKPSQTQPGDASYIGLQSSPVRASSVNVSSNPPDIHNWSALQPETNFNSNQISTRISQSTVIPAPDSDVMSLQPQPSQLLFPPEYQEIPSQLNYFPVEFNHFQDFTNFLDGIGLPAEWTPLAEDQWDEPDPAGAKDGDETPTSRDRRINSREEEARPDTPFRSWLPSAPPGDQSLDTIEYFELILALATVGAQYRFEHANAEKLFHTAKAIVLERIRREEHSSDADTESVIVSSGAQHPPSYYSQQPRQHTPDDLSSRNSRRAQMDIIRTLLALMGYATWEHKHMLREAFSLQGLLVRRLRETGLRDDPQEDLAETLSWQHWAEDESERRTKLIAFSFLHMHSVAYNIYPVLRSSEIHLRLPSSTKEWTASNPTQWDAAREAAPARQLFFQDALSRLLRKSENTVPVEPIPTPLGNYLLLHGLLQRIHLVRELSLPIFDQSAALPTDELNKLERALRSWTSIWQQAPESSLDPQNENGPIPFTSSALLGLAYVRTCLNLGPYRRLETRDPVCIASALHKSPSLERSYRLIPALLYAAHALSIPVRIGVDYVARSQAFFWSVRHSLASLECAVLLKNEARILHWVRCIVSEARESMDDESDMDPNLESDQESNIDGNRHTASRTQDQQASNPRFTEQVSTRQVSDASHYASQQNAVHTIPGDNSTGSASTVNTTPGIQSNENALHRSHHPSPSVCNDLSLAVVKIWARFFKNNVQWPFINVMGESLELYARRLEEEYK</sequence>
<keyword evidence="5" id="KW-0862">Zinc</keyword>
<evidence type="ECO:0000256" key="7">
    <source>
        <dbReference type="PROSITE-ProRule" id="PRU00042"/>
    </source>
</evidence>
<evidence type="ECO:0000256" key="8">
    <source>
        <dbReference type="SAM" id="MobiDB-lite"/>
    </source>
</evidence>
<keyword evidence="11" id="KW-1185">Reference proteome</keyword>
<keyword evidence="3" id="KW-0677">Repeat</keyword>
<proteinExistence type="predicted"/>
<dbReference type="Gene3D" id="3.30.160.60">
    <property type="entry name" value="Classic Zinc Finger"/>
    <property type="match status" value="2"/>
</dbReference>
<dbReference type="SMART" id="SM00355">
    <property type="entry name" value="ZnF_C2H2"/>
    <property type="match status" value="2"/>
</dbReference>
<evidence type="ECO:0000256" key="4">
    <source>
        <dbReference type="ARBA" id="ARBA00022771"/>
    </source>
</evidence>
<dbReference type="GO" id="GO:0008270">
    <property type="term" value="F:zinc ion binding"/>
    <property type="evidence" value="ECO:0007669"/>
    <property type="project" value="UniProtKB-KW"/>
</dbReference>
<evidence type="ECO:0000256" key="6">
    <source>
        <dbReference type="ARBA" id="ARBA00023242"/>
    </source>
</evidence>
<dbReference type="PANTHER" id="PTHR40626:SF10">
    <property type="entry name" value="C2H2-TYPE DOMAIN-CONTAINING PROTEIN"/>
    <property type="match status" value="1"/>
</dbReference>
<dbReference type="GO" id="GO:0006351">
    <property type="term" value="P:DNA-templated transcription"/>
    <property type="evidence" value="ECO:0007669"/>
    <property type="project" value="InterPro"/>
</dbReference>
<dbReference type="Proteomes" id="UP000256645">
    <property type="component" value="Unassembled WGS sequence"/>
</dbReference>
<dbReference type="PROSITE" id="PS50157">
    <property type="entry name" value="ZINC_FINGER_C2H2_2"/>
    <property type="match status" value="2"/>
</dbReference>
<feature type="compositionally biased region" description="Polar residues" evidence="8">
    <location>
        <begin position="344"/>
        <end position="363"/>
    </location>
</feature>
<feature type="region of interest" description="Disordered" evidence="8">
    <location>
        <begin position="80"/>
        <end position="129"/>
    </location>
</feature>
<name>A0A3D8RFR0_9HELO</name>
<feature type="region of interest" description="Disordered" evidence="8">
    <location>
        <begin position="336"/>
        <end position="373"/>
    </location>
</feature>
<dbReference type="GO" id="GO:0000978">
    <property type="term" value="F:RNA polymerase II cis-regulatory region sequence-specific DNA binding"/>
    <property type="evidence" value="ECO:0007669"/>
    <property type="project" value="InterPro"/>
</dbReference>
<feature type="compositionally biased region" description="Polar residues" evidence="8">
    <location>
        <begin position="735"/>
        <end position="795"/>
    </location>
</feature>
<feature type="domain" description="C2H2-type" evidence="9">
    <location>
        <begin position="32"/>
        <end position="59"/>
    </location>
</feature>
<dbReference type="PROSITE" id="PS00028">
    <property type="entry name" value="ZINC_FINGER_C2H2_1"/>
    <property type="match status" value="1"/>
</dbReference>
<dbReference type="OrthoDB" id="654211at2759"/>
<evidence type="ECO:0000256" key="2">
    <source>
        <dbReference type="ARBA" id="ARBA00022723"/>
    </source>
</evidence>